<dbReference type="NCBIfam" id="NF001033">
    <property type="entry name" value="PRK00114.1"/>
    <property type="match status" value="1"/>
</dbReference>
<comment type="caution">
    <text evidence="7">The sequence shown here is derived from an EMBL/GenBank/DDBJ whole genome shotgun (WGS) entry which is preliminary data.</text>
</comment>
<keyword evidence="8" id="KW-1185">Reference proteome</keyword>
<proteinExistence type="inferred from homology"/>
<dbReference type="EMBL" id="JACXLD010000001">
    <property type="protein sequence ID" value="MBD2857693.1"/>
    <property type="molecule type" value="Genomic_DNA"/>
</dbReference>
<keyword evidence="4 6" id="KW-0143">Chaperone</keyword>
<feature type="disulfide bond" description="Redox-active" evidence="6">
    <location>
        <begin position="223"/>
        <end position="225"/>
    </location>
</feature>
<comment type="similarity">
    <text evidence="6">Belongs to the HSP33 family.</text>
</comment>
<evidence type="ECO:0000256" key="1">
    <source>
        <dbReference type="ARBA" id="ARBA00022490"/>
    </source>
</evidence>
<dbReference type="InterPro" id="IPR023212">
    <property type="entry name" value="Hsp33_helix_hairpin_bin_dom_sf"/>
</dbReference>
<dbReference type="PANTHER" id="PTHR30111:SF1">
    <property type="entry name" value="33 KDA CHAPERONIN"/>
    <property type="match status" value="1"/>
</dbReference>
<dbReference type="AlphaFoldDB" id="A0A927C026"/>
<evidence type="ECO:0000256" key="3">
    <source>
        <dbReference type="ARBA" id="ARBA00023157"/>
    </source>
</evidence>
<dbReference type="InterPro" id="IPR000397">
    <property type="entry name" value="Heat_shock_Hsp33"/>
</dbReference>
<sequence length="285" mass="31833">MSDTLHRFIFDHCEIRGEHLQLEQSYQQILANHHYPPGVAKLLGEFLVAAGLLSATLKFEGSLILQVRGDGEIPLIMAEANSKREIRAIARDANQAMSEDFHQLLGNAQLAITIDPVKGVRYQGIVSLEGNSLAACLEKYFEQSEQLATRIWLHADNGKAAGLFLQQLPGAQQQADDWEHLVTLANTASPQEMLELDAGDMLYRLYHEEPLRLFPGESVRFQCSCSQERIEKALVSLGKAELASILEEQGEIESHCEICHRRYYFSGIDVQALIAGCGPENHTRH</sequence>
<dbReference type="PIRSF" id="PIRSF005261">
    <property type="entry name" value="Heat_shock_Hsp33"/>
    <property type="match status" value="1"/>
</dbReference>
<dbReference type="HAMAP" id="MF_00117">
    <property type="entry name" value="HslO"/>
    <property type="match status" value="1"/>
</dbReference>
<dbReference type="GO" id="GO:0042026">
    <property type="term" value="P:protein refolding"/>
    <property type="evidence" value="ECO:0007669"/>
    <property type="project" value="TreeGrafter"/>
</dbReference>
<dbReference type="InterPro" id="IPR016153">
    <property type="entry name" value="Heat_shock_Hsp33_N"/>
</dbReference>
<comment type="subcellular location">
    <subcellularLocation>
        <location evidence="6">Cytoplasm</location>
    </subcellularLocation>
</comment>
<keyword evidence="1 6" id="KW-0963">Cytoplasm</keyword>
<keyword evidence="3 6" id="KW-1015">Disulfide bond</keyword>
<evidence type="ECO:0000313" key="7">
    <source>
        <dbReference type="EMBL" id="MBD2857693.1"/>
    </source>
</evidence>
<evidence type="ECO:0000256" key="4">
    <source>
        <dbReference type="ARBA" id="ARBA00023186"/>
    </source>
</evidence>
<comment type="PTM">
    <text evidence="6">Under oxidizing conditions two disulfide bonds are formed involving the reactive cysteines. Under reducing conditions zinc is bound to the reactive cysteines and the protein is inactive.</text>
</comment>
<feature type="disulfide bond" description="Redox-active" evidence="6">
    <location>
        <begin position="256"/>
        <end position="259"/>
    </location>
</feature>
<dbReference type="Proteomes" id="UP000610558">
    <property type="component" value="Unassembled WGS sequence"/>
</dbReference>
<dbReference type="PANTHER" id="PTHR30111">
    <property type="entry name" value="33 KDA CHAPERONIN"/>
    <property type="match status" value="1"/>
</dbReference>
<evidence type="ECO:0000256" key="5">
    <source>
        <dbReference type="ARBA" id="ARBA00023284"/>
    </source>
</evidence>
<name>A0A927C026_9GAMM</name>
<dbReference type="CDD" id="cd00498">
    <property type="entry name" value="Hsp33"/>
    <property type="match status" value="1"/>
</dbReference>
<keyword evidence="2 6" id="KW-0862">Zinc</keyword>
<comment type="function">
    <text evidence="6">Redox regulated molecular chaperone. Protects both thermally unfolding and oxidatively damaged proteins from irreversible aggregation. Plays an important role in the bacterial defense system toward oxidative stress.</text>
</comment>
<reference evidence="7" key="1">
    <citation type="submission" date="2020-09" db="EMBL/GenBank/DDBJ databases">
        <authorList>
            <person name="Yoon J.-W."/>
        </authorList>
    </citation>
    <scope>NUCLEOTIDE SEQUENCE</scope>
    <source>
        <strain evidence="7">KMU-158</strain>
    </source>
</reference>
<gene>
    <name evidence="6 7" type="primary">hslO</name>
    <name evidence="7" type="ORF">IB286_01650</name>
</gene>
<dbReference type="SUPFAM" id="SSF64397">
    <property type="entry name" value="Hsp33 domain"/>
    <property type="match status" value="1"/>
</dbReference>
<evidence type="ECO:0000256" key="2">
    <source>
        <dbReference type="ARBA" id="ARBA00022833"/>
    </source>
</evidence>
<evidence type="ECO:0000313" key="8">
    <source>
        <dbReference type="Proteomes" id="UP000610558"/>
    </source>
</evidence>
<dbReference type="Gene3D" id="3.55.30.10">
    <property type="entry name" value="Hsp33 domain"/>
    <property type="match status" value="1"/>
</dbReference>
<dbReference type="RefSeq" id="WP_190761915.1">
    <property type="nucleotide sequence ID" value="NZ_JACXLD010000001.1"/>
</dbReference>
<dbReference type="InterPro" id="IPR016154">
    <property type="entry name" value="Heat_shock_Hsp33_C"/>
</dbReference>
<dbReference type="GO" id="GO:0051082">
    <property type="term" value="F:unfolded protein binding"/>
    <property type="evidence" value="ECO:0007669"/>
    <property type="project" value="UniProtKB-UniRule"/>
</dbReference>
<dbReference type="Gene3D" id="3.90.1280.10">
    <property type="entry name" value="HSP33 redox switch-like"/>
    <property type="match status" value="1"/>
</dbReference>
<dbReference type="GO" id="GO:0005737">
    <property type="term" value="C:cytoplasm"/>
    <property type="evidence" value="ECO:0007669"/>
    <property type="project" value="UniProtKB-SubCell"/>
</dbReference>
<evidence type="ECO:0000256" key="6">
    <source>
        <dbReference type="HAMAP-Rule" id="MF_00117"/>
    </source>
</evidence>
<dbReference type="Pfam" id="PF01430">
    <property type="entry name" value="HSP33"/>
    <property type="match status" value="1"/>
</dbReference>
<dbReference type="GO" id="GO:0044183">
    <property type="term" value="F:protein folding chaperone"/>
    <property type="evidence" value="ECO:0007669"/>
    <property type="project" value="TreeGrafter"/>
</dbReference>
<organism evidence="7 8">
    <name type="scientific">Spongiibacter pelagi</name>
    <dbReference type="NCBI Taxonomy" id="2760804"/>
    <lineage>
        <taxon>Bacteria</taxon>
        <taxon>Pseudomonadati</taxon>
        <taxon>Pseudomonadota</taxon>
        <taxon>Gammaproteobacteria</taxon>
        <taxon>Cellvibrionales</taxon>
        <taxon>Spongiibacteraceae</taxon>
        <taxon>Spongiibacter</taxon>
    </lineage>
</organism>
<keyword evidence="5 6" id="KW-0676">Redox-active center</keyword>
<protein>
    <recommendedName>
        <fullName evidence="6">33 kDa chaperonin</fullName>
    </recommendedName>
    <alternativeName>
        <fullName evidence="6">Heat shock protein 33 homolog</fullName>
        <shortName evidence="6">HSP33</shortName>
    </alternativeName>
</protein>
<dbReference type="Gene3D" id="1.10.287.480">
    <property type="entry name" value="helix hairpin bin"/>
    <property type="match status" value="1"/>
</dbReference>
<accession>A0A927C026</accession>
<dbReference type="SUPFAM" id="SSF118352">
    <property type="entry name" value="HSP33 redox switch-like"/>
    <property type="match status" value="1"/>
</dbReference>